<keyword evidence="2" id="KW-1185">Reference proteome</keyword>
<dbReference type="EMBL" id="CDMY01000512">
    <property type="protein sequence ID" value="CEM19439.1"/>
    <property type="molecule type" value="Genomic_DNA"/>
</dbReference>
<dbReference type="VEuPathDB" id="CryptoDB:Vbra_9482"/>
<dbReference type="InParanoid" id="A0A0G4FW60"/>
<dbReference type="SUPFAM" id="SSF48403">
    <property type="entry name" value="Ankyrin repeat"/>
    <property type="match status" value="1"/>
</dbReference>
<organism evidence="1 2">
    <name type="scientific">Vitrella brassicaformis (strain CCMP3155)</name>
    <dbReference type="NCBI Taxonomy" id="1169540"/>
    <lineage>
        <taxon>Eukaryota</taxon>
        <taxon>Sar</taxon>
        <taxon>Alveolata</taxon>
        <taxon>Colpodellida</taxon>
        <taxon>Vitrellaceae</taxon>
        <taxon>Vitrella</taxon>
    </lineage>
</organism>
<gene>
    <name evidence="1" type="ORF">Vbra_9482</name>
</gene>
<dbReference type="Proteomes" id="UP000041254">
    <property type="component" value="Unassembled WGS sequence"/>
</dbReference>
<accession>A0A0G4FW60</accession>
<dbReference type="AlphaFoldDB" id="A0A0G4FW60"/>
<evidence type="ECO:0000313" key="2">
    <source>
        <dbReference type="Proteomes" id="UP000041254"/>
    </source>
</evidence>
<proteinExistence type="predicted"/>
<sequence>MQMVCVRLCPSIDSGVWLGIMAQPSSTTVGRSSASQAPPAVPLGCKGLDDVEIVPDEGVSVVSRQLLEGCIRRTITDVSQVTQLIRQGADPRAIGSLRVRGTTAGPIWRYSCLCFAIDSPTESPSLTASGAYDSCVPVALPQWSSRQLQRDIISALIDGGADINAGGSFLLPLPVLVAIAAGNLPAVEALLARQANVRGIMVMELPYIPDDAPPATREYENNLMSIYRRLIQHDGTLAAERSGGWNLVHSAARSAAFSQLFIGQYLTLISPAAEMIRATNNVGATPLHVAAGNGLPWVLEWLCRQLTPDDVNIERPNRPNQTPLAIAAERLDPLIQQQQQQGDGQRERLARWIREYQTAIRTLLRGGAAPSSARMPTDTEKNRRRRQLVLAEYATVLNELSEVVMSAINAGLAPQRDHSMRLARLLPLAPHHDGAHPYPAPSNLSFGPHEAEAIGWKIGAFLYEPSAAVAAIDDYLIGETLMRRRVRAAVSHFVKSAATQSSCNREVVGGPVGPVQQEVEEGEGQQRAKRAKVSRPPLQCFAIRSGADGVLTGVREVVHRARLDEAAQHGVEGVVKGFNEHLGDQDCQFQWEQLGRIDRTTGLFVSLGLD</sequence>
<dbReference type="InterPro" id="IPR036770">
    <property type="entry name" value="Ankyrin_rpt-contain_sf"/>
</dbReference>
<dbReference type="Gene3D" id="1.25.40.20">
    <property type="entry name" value="Ankyrin repeat-containing domain"/>
    <property type="match status" value="2"/>
</dbReference>
<evidence type="ECO:0000313" key="1">
    <source>
        <dbReference type="EMBL" id="CEM19439.1"/>
    </source>
</evidence>
<name>A0A0G4FW60_VITBC</name>
<dbReference type="PhylomeDB" id="A0A0G4FW60"/>
<protein>
    <submittedName>
        <fullName evidence="1">Uncharacterized protein</fullName>
    </submittedName>
</protein>
<reference evidence="1 2" key="1">
    <citation type="submission" date="2014-11" db="EMBL/GenBank/DDBJ databases">
        <authorList>
            <person name="Zhu J."/>
            <person name="Qi W."/>
            <person name="Song R."/>
        </authorList>
    </citation>
    <scope>NUCLEOTIDE SEQUENCE [LARGE SCALE GENOMIC DNA]</scope>
</reference>